<accession>D8LLF8</accession>
<feature type="region of interest" description="Disordered" evidence="1">
    <location>
        <begin position="119"/>
        <end position="140"/>
    </location>
</feature>
<feature type="compositionally biased region" description="Basic and acidic residues" evidence="1">
    <location>
        <begin position="122"/>
        <end position="140"/>
    </location>
</feature>
<feature type="region of interest" description="Disordered" evidence="1">
    <location>
        <begin position="1"/>
        <end position="41"/>
    </location>
</feature>
<name>D8LLF8_ECTSI</name>
<feature type="compositionally biased region" description="Low complexity" evidence="1">
    <location>
        <begin position="26"/>
        <end position="40"/>
    </location>
</feature>
<proteinExistence type="predicted"/>
<organism evidence="2 3">
    <name type="scientific">Ectocarpus siliculosus</name>
    <name type="common">Brown alga</name>
    <name type="synonym">Conferva siliculosa</name>
    <dbReference type="NCBI Taxonomy" id="2880"/>
    <lineage>
        <taxon>Eukaryota</taxon>
        <taxon>Sar</taxon>
        <taxon>Stramenopiles</taxon>
        <taxon>Ochrophyta</taxon>
        <taxon>PX clade</taxon>
        <taxon>Phaeophyceae</taxon>
        <taxon>Ectocarpales</taxon>
        <taxon>Ectocarpaceae</taxon>
        <taxon>Ectocarpus</taxon>
    </lineage>
</organism>
<sequence>MGFLSCLGLGRRAAPRRRPVSRDNDAAAPGTPAGSPPATANQWTEFRDAAGRPWWRSNLTGMWTDIKPHVNNNNHNVVFPFMQPPQQQVWPVGPIPGRFPQPPPWVVPAGPVVVVPVKPASPKKEEEKDDKKGRWEEFISDEDGKKFWRHTGTKKIRNSDPFT</sequence>
<protein>
    <submittedName>
        <fullName evidence="2">Uncharacterized protein</fullName>
    </submittedName>
</protein>
<dbReference type="EMBL" id="FN649745">
    <property type="protein sequence ID" value="CBN77156.1"/>
    <property type="molecule type" value="Genomic_DNA"/>
</dbReference>
<dbReference type="Proteomes" id="UP000002630">
    <property type="component" value="Linkage Group LG20"/>
</dbReference>
<dbReference type="AlphaFoldDB" id="D8LLF8"/>
<gene>
    <name evidence="2" type="ORF">Esi_0036_0145</name>
</gene>
<dbReference type="InParanoid" id="D8LLF8"/>
<keyword evidence="3" id="KW-1185">Reference proteome</keyword>
<evidence type="ECO:0000313" key="2">
    <source>
        <dbReference type="EMBL" id="CBN77156.1"/>
    </source>
</evidence>
<reference evidence="2 3" key="1">
    <citation type="journal article" date="2010" name="Nature">
        <title>The Ectocarpus genome and the independent evolution of multicellularity in brown algae.</title>
        <authorList>
            <person name="Cock J.M."/>
            <person name="Sterck L."/>
            <person name="Rouze P."/>
            <person name="Scornet D."/>
            <person name="Allen A.E."/>
            <person name="Amoutzias G."/>
            <person name="Anthouard V."/>
            <person name="Artiguenave F."/>
            <person name="Aury J.M."/>
            <person name="Badger J.H."/>
            <person name="Beszteri B."/>
            <person name="Billiau K."/>
            <person name="Bonnet E."/>
            <person name="Bothwell J.H."/>
            <person name="Bowler C."/>
            <person name="Boyen C."/>
            <person name="Brownlee C."/>
            <person name="Carrano C.J."/>
            <person name="Charrier B."/>
            <person name="Cho G.Y."/>
            <person name="Coelho S.M."/>
            <person name="Collen J."/>
            <person name="Corre E."/>
            <person name="Da Silva C."/>
            <person name="Delage L."/>
            <person name="Delaroque N."/>
            <person name="Dittami S.M."/>
            <person name="Doulbeau S."/>
            <person name="Elias M."/>
            <person name="Farnham G."/>
            <person name="Gachon C.M."/>
            <person name="Gschloessl B."/>
            <person name="Heesch S."/>
            <person name="Jabbari K."/>
            <person name="Jubin C."/>
            <person name="Kawai H."/>
            <person name="Kimura K."/>
            <person name="Kloareg B."/>
            <person name="Kupper F.C."/>
            <person name="Lang D."/>
            <person name="Le Bail A."/>
            <person name="Leblanc C."/>
            <person name="Lerouge P."/>
            <person name="Lohr M."/>
            <person name="Lopez P.J."/>
            <person name="Martens C."/>
            <person name="Maumus F."/>
            <person name="Michel G."/>
            <person name="Miranda-Saavedra D."/>
            <person name="Morales J."/>
            <person name="Moreau H."/>
            <person name="Motomura T."/>
            <person name="Nagasato C."/>
            <person name="Napoli C.A."/>
            <person name="Nelson D.R."/>
            <person name="Nyvall-Collen P."/>
            <person name="Peters A.F."/>
            <person name="Pommier C."/>
            <person name="Potin P."/>
            <person name="Poulain J."/>
            <person name="Quesneville H."/>
            <person name="Read B."/>
            <person name="Rensing S.A."/>
            <person name="Ritter A."/>
            <person name="Rousvoal S."/>
            <person name="Samanta M."/>
            <person name="Samson G."/>
            <person name="Schroeder D.C."/>
            <person name="Segurens B."/>
            <person name="Strittmatter M."/>
            <person name="Tonon T."/>
            <person name="Tregear J.W."/>
            <person name="Valentin K."/>
            <person name="von Dassow P."/>
            <person name="Yamagishi T."/>
            <person name="Van de Peer Y."/>
            <person name="Wincker P."/>
        </authorList>
    </citation>
    <scope>NUCLEOTIDE SEQUENCE [LARGE SCALE GENOMIC DNA]</scope>
    <source>
        <strain evidence="3">Ec32 / CCAP1310/4</strain>
    </source>
</reference>
<evidence type="ECO:0000313" key="3">
    <source>
        <dbReference type="Proteomes" id="UP000002630"/>
    </source>
</evidence>
<dbReference type="EMBL" id="FN648553">
    <property type="protein sequence ID" value="CBN77156.1"/>
    <property type="molecule type" value="Genomic_DNA"/>
</dbReference>
<evidence type="ECO:0000256" key="1">
    <source>
        <dbReference type="SAM" id="MobiDB-lite"/>
    </source>
</evidence>